<sequence length="86" mass="10236">SFTHSGIRKSILLVRYTSFMKRYLKLRQASATPDVIDEYQSMRRKYPSLVEYFKKEMTAINDKSLDEEEYKHLTDIAQQDDIPLNE</sequence>
<protein>
    <submittedName>
        <fullName evidence="1">Uncharacterized protein</fullName>
    </submittedName>
</protein>
<accession>A0A821TXP3</accession>
<dbReference type="EMBL" id="CAJOBP010070504">
    <property type="protein sequence ID" value="CAF4881330.1"/>
    <property type="molecule type" value="Genomic_DNA"/>
</dbReference>
<organism evidence="1 2">
    <name type="scientific">Rotaria socialis</name>
    <dbReference type="NCBI Taxonomy" id="392032"/>
    <lineage>
        <taxon>Eukaryota</taxon>
        <taxon>Metazoa</taxon>
        <taxon>Spiralia</taxon>
        <taxon>Gnathifera</taxon>
        <taxon>Rotifera</taxon>
        <taxon>Eurotatoria</taxon>
        <taxon>Bdelloidea</taxon>
        <taxon>Philodinida</taxon>
        <taxon>Philodinidae</taxon>
        <taxon>Rotaria</taxon>
    </lineage>
</organism>
<comment type="caution">
    <text evidence="1">The sequence shown here is derived from an EMBL/GenBank/DDBJ whole genome shotgun (WGS) entry which is preliminary data.</text>
</comment>
<dbReference type="Proteomes" id="UP000663873">
    <property type="component" value="Unassembled WGS sequence"/>
</dbReference>
<dbReference type="AlphaFoldDB" id="A0A821TXP3"/>
<feature type="non-terminal residue" evidence="1">
    <location>
        <position position="1"/>
    </location>
</feature>
<gene>
    <name evidence="1" type="ORF">UJA718_LOCUS44705</name>
</gene>
<keyword evidence="2" id="KW-1185">Reference proteome</keyword>
<name>A0A821TXP3_9BILA</name>
<evidence type="ECO:0000313" key="2">
    <source>
        <dbReference type="Proteomes" id="UP000663873"/>
    </source>
</evidence>
<feature type="non-terminal residue" evidence="1">
    <location>
        <position position="86"/>
    </location>
</feature>
<reference evidence="1" key="1">
    <citation type="submission" date="2021-02" db="EMBL/GenBank/DDBJ databases">
        <authorList>
            <person name="Nowell W R."/>
        </authorList>
    </citation>
    <scope>NUCLEOTIDE SEQUENCE</scope>
</reference>
<proteinExistence type="predicted"/>
<evidence type="ECO:0000313" key="1">
    <source>
        <dbReference type="EMBL" id="CAF4881330.1"/>
    </source>
</evidence>